<dbReference type="InterPro" id="IPR025193">
    <property type="entry name" value="DUF4114"/>
</dbReference>
<dbReference type="eggNOG" id="COG1044">
    <property type="taxonomic scope" value="Bacteria"/>
</dbReference>
<dbReference type="STRING" id="762903.Pedsa_1370"/>
<dbReference type="HOGENOM" id="CLU_026148_0_0_10"/>
<name>F0SEP6_PSESL</name>
<organism evidence="3 4">
    <name type="scientific">Pseudopedobacter saltans (strain ATCC 51119 / DSM 12145 / JCM 21818 / CCUG 39354 / LMG 10337 / NBRC 100064 / NCIMB 13643)</name>
    <name type="common">Pedobacter saltans</name>
    <dbReference type="NCBI Taxonomy" id="762903"/>
    <lineage>
        <taxon>Bacteria</taxon>
        <taxon>Pseudomonadati</taxon>
        <taxon>Bacteroidota</taxon>
        <taxon>Sphingobacteriia</taxon>
        <taxon>Sphingobacteriales</taxon>
        <taxon>Sphingobacteriaceae</taxon>
        <taxon>Pseudopedobacter</taxon>
    </lineage>
</organism>
<dbReference type="RefSeq" id="WP_013632435.1">
    <property type="nucleotide sequence ID" value="NC_015177.1"/>
</dbReference>
<dbReference type="OrthoDB" id="1204817at2"/>
<dbReference type="KEGG" id="psn:Pedsa_1370"/>
<evidence type="ECO:0000259" key="2">
    <source>
        <dbReference type="Pfam" id="PF16130"/>
    </source>
</evidence>
<dbReference type="Proteomes" id="UP000000310">
    <property type="component" value="Chromosome"/>
</dbReference>
<feature type="domain" description="DUF4842" evidence="2">
    <location>
        <begin position="466"/>
        <end position="672"/>
    </location>
</feature>
<keyword evidence="4" id="KW-1185">Reference proteome</keyword>
<gene>
    <name evidence="3" type="ordered locus">Pedsa_1370</name>
</gene>
<dbReference type="InterPro" id="IPR028974">
    <property type="entry name" value="TSP_type-3_rpt"/>
</dbReference>
<evidence type="ECO:0000259" key="1">
    <source>
        <dbReference type="Pfam" id="PF13448"/>
    </source>
</evidence>
<dbReference type="Pfam" id="PF16130">
    <property type="entry name" value="DUF4842"/>
    <property type="match status" value="1"/>
</dbReference>
<reference evidence="4" key="2">
    <citation type="submission" date="2011-02" db="EMBL/GenBank/DDBJ databases">
        <title>The complete genome of Pedobacter saltans DSM 12145.</title>
        <authorList>
            <consortium name="US DOE Joint Genome Institute (JGI-PGF)"/>
            <person name="Lucas S."/>
            <person name="Copeland A."/>
            <person name="Lapidus A."/>
            <person name="Bruce D."/>
            <person name="Goodwin L."/>
            <person name="Pitluck S."/>
            <person name="Kyrpides N."/>
            <person name="Mavromatis K."/>
            <person name="Pagani I."/>
            <person name="Ivanova N."/>
            <person name="Ovchinnikova G."/>
            <person name="Lu M."/>
            <person name="Detter J.C."/>
            <person name="Han C."/>
            <person name="Land M."/>
            <person name="Hauser L."/>
            <person name="Markowitz V."/>
            <person name="Cheng J.-F."/>
            <person name="Hugenholtz P."/>
            <person name="Woyke T."/>
            <person name="Wu D."/>
            <person name="Tindall B."/>
            <person name="Pomrenke H.G."/>
            <person name="Brambilla E."/>
            <person name="Klenk H.-P."/>
            <person name="Eisen J.A."/>
        </authorList>
    </citation>
    <scope>NUCLEOTIDE SEQUENCE [LARGE SCALE GENOMIC DNA]</scope>
    <source>
        <strain evidence="4">ATCC 51119 / DSM 12145 / JCM 21818 / LMG 10337 / NBRC 100064 / NCIMB 13643</strain>
    </source>
</reference>
<dbReference type="Pfam" id="PF13448">
    <property type="entry name" value="DUF4114"/>
    <property type="match status" value="1"/>
</dbReference>
<evidence type="ECO:0000313" key="4">
    <source>
        <dbReference type="Proteomes" id="UP000000310"/>
    </source>
</evidence>
<protein>
    <recommendedName>
        <fullName evidence="5">DUF4842 domain-containing protein</fullName>
    </recommendedName>
</protein>
<evidence type="ECO:0008006" key="5">
    <source>
        <dbReference type="Google" id="ProtNLM"/>
    </source>
</evidence>
<evidence type="ECO:0000313" key="3">
    <source>
        <dbReference type="EMBL" id="ADY51936.1"/>
    </source>
</evidence>
<dbReference type="SUPFAM" id="SSF103647">
    <property type="entry name" value="TSP type-3 repeat"/>
    <property type="match status" value="1"/>
</dbReference>
<dbReference type="NCBIfam" id="TIGR04456">
    <property type="entry name" value="LruC_dom"/>
    <property type="match status" value="1"/>
</dbReference>
<dbReference type="eggNOG" id="COG1196">
    <property type="taxonomic scope" value="Bacteria"/>
</dbReference>
<dbReference type="InterPro" id="IPR031025">
    <property type="entry name" value="LruC_dom"/>
</dbReference>
<sequence length="686" mass="75597">MKKSTLTLSLLISIFLASCNKNSLTEQGLQAVDKYAPEGFNYSTTKNVDLIIQLKSRTDLPVNGVLTKVYYPGKTESGDEIASAISNEKGELTLSLVIPSHVEYLIVDPAYVGLMRNALVKVNNGPTRAVLGGREGYAGSVIPAGNLSAIKPSLSNSILSNSGVTYHYDKNDYDELGRPKNLLPLDNTVDFVQLMKEVNASLPERKDGIYLHPQYIANNTPSNLNLTVSSEVSLTFVHEGANYRNSLAYYTYPTGNKPSKIDDIKDIHLVFPNASLKGHTGAGNMLMGDKVKLGNFPAGTSIGFLLIQNAYNNDASISYSNTQFYSDQEFNQGSSAGLKRHNVLLYSQSQKVFLIGFEDMRRDMVAVSDNDFNDLVFFAQTSALNAIDPTNIPNLESNVTDSDGDGIPDTIDEFPNDPDRAYTRYYPAKNSWGTLAFEDQWPKEGDYDFNDLVVSYRYKFVMNSVNKVKDVIGNYVPLASGAVYRNGFGVEFPWGATGVKSVSGFRLQSNYITVDSKGLEIGQTNAVIIPFDNAKSLFKTSSAYVNTIAGNQKIKGDTVNVTLTFIGSEYEASVIGKVPFNPFMISDGVRGKEVHLPNNKPTKLANTGLFGTSADASKPEQNNYYITTDNRPFALHIADDFKYPIETVNIMDTYLHFKEWAASGGTNYKDWYLPNTGYTNSQNIYK</sequence>
<accession>F0SEP6</accession>
<dbReference type="AlphaFoldDB" id="F0SEP6"/>
<proteinExistence type="predicted"/>
<dbReference type="PROSITE" id="PS51257">
    <property type="entry name" value="PROKAR_LIPOPROTEIN"/>
    <property type="match status" value="1"/>
</dbReference>
<reference evidence="3 4" key="1">
    <citation type="journal article" date="2011" name="Stand. Genomic Sci.">
        <title>Complete genome sequence of the gliding, heparinolytic Pedobacter saltans type strain (113).</title>
        <authorList>
            <person name="Liolios K."/>
            <person name="Sikorski J."/>
            <person name="Lu M."/>
            <person name="Nolan M."/>
            <person name="Lapidus A."/>
            <person name="Lucas S."/>
            <person name="Hammon N."/>
            <person name="Deshpande S."/>
            <person name="Cheng J.F."/>
            <person name="Tapia R."/>
            <person name="Han C."/>
            <person name="Goodwin L."/>
            <person name="Pitluck S."/>
            <person name="Huntemann M."/>
            <person name="Ivanova N."/>
            <person name="Pagani I."/>
            <person name="Mavromatis K."/>
            <person name="Ovchinikova G."/>
            <person name="Pati A."/>
            <person name="Chen A."/>
            <person name="Palaniappan K."/>
            <person name="Land M."/>
            <person name="Hauser L."/>
            <person name="Brambilla E.M."/>
            <person name="Kotsyurbenko O."/>
            <person name="Rohde M."/>
            <person name="Tindall B.J."/>
            <person name="Abt B."/>
            <person name="Goker M."/>
            <person name="Detter J.C."/>
            <person name="Woyke T."/>
            <person name="Bristow J."/>
            <person name="Eisen J.A."/>
            <person name="Markowitz V."/>
            <person name="Hugenholtz P."/>
            <person name="Klenk H.P."/>
            <person name="Kyrpides N.C."/>
        </authorList>
    </citation>
    <scope>NUCLEOTIDE SEQUENCE [LARGE SCALE GENOMIC DNA]</scope>
    <source>
        <strain evidence="4">ATCC 51119 / DSM 12145 / JCM 21818 / LMG 10337 / NBRC 100064 / NCIMB 13643</strain>
    </source>
</reference>
<dbReference type="GO" id="GO:0005509">
    <property type="term" value="F:calcium ion binding"/>
    <property type="evidence" value="ECO:0007669"/>
    <property type="project" value="InterPro"/>
</dbReference>
<feature type="domain" description="DUF4114" evidence="1">
    <location>
        <begin position="296"/>
        <end position="379"/>
    </location>
</feature>
<dbReference type="InterPro" id="IPR032295">
    <property type="entry name" value="DUF4842"/>
</dbReference>
<dbReference type="EMBL" id="CP002545">
    <property type="protein sequence ID" value="ADY51936.1"/>
    <property type="molecule type" value="Genomic_DNA"/>
</dbReference>